<reference evidence="2 3" key="1">
    <citation type="submission" date="2016-11" db="EMBL/GenBank/DDBJ databases">
        <authorList>
            <person name="Jaros S."/>
            <person name="Januszkiewicz K."/>
            <person name="Wedrychowicz H."/>
        </authorList>
    </citation>
    <scope>NUCLEOTIDE SEQUENCE [LARGE SCALE GENOMIC DNA]</scope>
    <source>
        <strain evidence="2 3">DSM 784</strain>
    </source>
</reference>
<dbReference type="STRING" id="1004.SAMN05661012_06504"/>
<evidence type="ECO:0000256" key="1">
    <source>
        <dbReference type="SAM" id="Phobius"/>
    </source>
</evidence>
<keyword evidence="1" id="KW-0472">Membrane</keyword>
<name>A0A1K1T0J4_9BACT</name>
<dbReference type="EMBL" id="FPIZ01000043">
    <property type="protein sequence ID" value="SFW89839.1"/>
    <property type="molecule type" value="Genomic_DNA"/>
</dbReference>
<accession>A0A1K1T0J4</accession>
<evidence type="ECO:0000313" key="3">
    <source>
        <dbReference type="Proteomes" id="UP000183788"/>
    </source>
</evidence>
<evidence type="ECO:0000313" key="2">
    <source>
        <dbReference type="EMBL" id="SFW89839.1"/>
    </source>
</evidence>
<sequence length="154" mass="17473">MILTGFYNVEAMVHRTIAFFKLLKIQKMANSVYLVNKGINRSIEFKGLKAQYIWYVAFCFLGLLIIYPILFIVGVNQYLALLIILAAGGFSVMKIYSMSNKYGEHGMMKVMARRSVPKHVIARSRKVFSTGLKGKIKIGRNGKANLKSAFRQKL</sequence>
<dbReference type="Proteomes" id="UP000183788">
    <property type="component" value="Unassembled WGS sequence"/>
</dbReference>
<keyword evidence="1" id="KW-0812">Transmembrane</keyword>
<evidence type="ECO:0008006" key="4">
    <source>
        <dbReference type="Google" id="ProtNLM"/>
    </source>
</evidence>
<gene>
    <name evidence="2" type="ORF">SAMN05661012_06504</name>
</gene>
<keyword evidence="1" id="KW-1133">Transmembrane helix</keyword>
<feature type="transmembrane region" description="Helical" evidence="1">
    <location>
        <begin position="52"/>
        <end position="72"/>
    </location>
</feature>
<proteinExistence type="predicted"/>
<dbReference type="Pfam" id="PF13571">
    <property type="entry name" value="DUF4133"/>
    <property type="match status" value="1"/>
</dbReference>
<protein>
    <recommendedName>
        <fullName evidence="4">DUF4133 domain-containing protein</fullName>
    </recommendedName>
</protein>
<feature type="transmembrane region" description="Helical" evidence="1">
    <location>
        <begin position="78"/>
        <end position="97"/>
    </location>
</feature>
<dbReference type="InterPro" id="IPR025407">
    <property type="entry name" value="DUF4133"/>
</dbReference>
<dbReference type="AlphaFoldDB" id="A0A1K1T0J4"/>
<organism evidence="2 3">
    <name type="scientific">Chitinophaga sancti</name>
    <dbReference type="NCBI Taxonomy" id="1004"/>
    <lineage>
        <taxon>Bacteria</taxon>
        <taxon>Pseudomonadati</taxon>
        <taxon>Bacteroidota</taxon>
        <taxon>Chitinophagia</taxon>
        <taxon>Chitinophagales</taxon>
        <taxon>Chitinophagaceae</taxon>
        <taxon>Chitinophaga</taxon>
    </lineage>
</organism>